<feature type="compositionally biased region" description="Basic and acidic residues" evidence="1">
    <location>
        <begin position="435"/>
        <end position="451"/>
    </location>
</feature>
<dbReference type="SUPFAM" id="SSF58087">
    <property type="entry name" value="Variant surface glycoprotein (N-terminal domain)"/>
    <property type="match status" value="1"/>
</dbReference>
<dbReference type="AlphaFoldDB" id="M4SX43"/>
<dbReference type="VEuPathDB" id="TriTrypDB:Tb427_000166800"/>
<sequence>MQLRSGTTPRYKQALKAFFLLEMAFRTAEQATVTSAVNSFCTETWYIDKLKETLQTRAQQAARAAAEATKEARLFSLASTRYAFTPQGPGYNALSMLATSRAAALTTELPEYVNLVNTALVLLAQRQGNLNYMEALHNENVPKGAKGTASSTAGPSLLTGEQTKTCTVEQTVTVKTIKDCATEQTKRTQAEEQAKNLDGWTHILVRGTAQITKVAITTVGGTKGTPNLGGSITSVTDEPGCGDAGSDQGISGHTNALAVSAKAISLKYAGASIKVEPPTVGAGAVSQEPGQDQPHKIQLIATDENLRRALVAALNAPVPSAKKVPTETLATVLADPAITKLLETMATPQGKKSEKQLTADDKATLLFGTSKADIQTLYIKHLENDEITISSEPEIKGTTKKLSENNFAAAMGYFARENQKKLAASALATTPGGDGKTDTADKTGEKKDGDNKTTAADCTGAEEGKCDKNKCTWDKNKNECKIKEGTFFISAVMKAPLLLSVLLL</sequence>
<evidence type="ECO:0000313" key="2">
    <source>
        <dbReference type="EMBL" id="AGH61033.1"/>
    </source>
</evidence>
<evidence type="ECO:0000256" key="1">
    <source>
        <dbReference type="SAM" id="MobiDB-lite"/>
    </source>
</evidence>
<reference evidence="2" key="2">
    <citation type="journal article" date="2014" name="Mol. Biochem. Parasitol.">
        <title>Capturing the variant surface glycoprotein repertoire (the VSGnome) of Trypanosoma brucei Lister 427.</title>
        <authorList>
            <person name="Cross G.A."/>
            <person name="Kim H.S."/>
            <person name="Wickstead B."/>
        </authorList>
    </citation>
    <scope>NUCLEOTIDE SEQUENCE</scope>
    <source>
        <strain evidence="2">Lister 427</strain>
    </source>
</reference>
<accession>M4SX43</accession>
<organism evidence="2">
    <name type="scientific">Trypanosoma brucei</name>
    <dbReference type="NCBI Taxonomy" id="5691"/>
    <lineage>
        <taxon>Eukaryota</taxon>
        <taxon>Discoba</taxon>
        <taxon>Euglenozoa</taxon>
        <taxon>Kinetoplastea</taxon>
        <taxon>Metakinetoplastina</taxon>
        <taxon>Trypanosomatida</taxon>
        <taxon>Trypanosomatidae</taxon>
        <taxon>Trypanosoma</taxon>
    </lineage>
</organism>
<dbReference type="EMBL" id="KC613602">
    <property type="protein sequence ID" value="AGH61033.1"/>
    <property type="molecule type" value="Genomic_DNA"/>
</dbReference>
<reference evidence="2" key="1">
    <citation type="submission" date="2013-02" db="EMBL/GenBank/DDBJ databases">
        <authorList>
            <person name="Cross G.A.M."/>
            <person name="Kim H.-S."/>
            <person name="Wickstead B."/>
        </authorList>
    </citation>
    <scope>NUCLEOTIDE SEQUENCE</scope>
    <source>
        <strain evidence="2">Lister 427</strain>
    </source>
</reference>
<name>M4SX43_9TRYP</name>
<protein>
    <submittedName>
        <fullName evidence="2">Variant surface glycoprotein 467</fullName>
    </submittedName>
</protein>
<feature type="region of interest" description="Disordered" evidence="1">
    <location>
        <begin position="426"/>
        <end position="455"/>
    </location>
</feature>
<proteinExistence type="predicted"/>